<protein>
    <submittedName>
        <fullName evidence="2">Glyoxalase-like domain protein</fullName>
    </submittedName>
</protein>
<dbReference type="AlphaFoldDB" id="A0A229T9S5"/>
<comment type="caution">
    <text evidence="2">The sequence shown here is derived from an EMBL/GenBank/DDBJ whole genome shotgun (WGS) entry which is preliminary data.</text>
</comment>
<dbReference type="Proteomes" id="UP000215199">
    <property type="component" value="Unassembled WGS sequence"/>
</dbReference>
<dbReference type="EMBL" id="NMUL01000012">
    <property type="protein sequence ID" value="OXM67863.1"/>
    <property type="molecule type" value="Genomic_DNA"/>
</dbReference>
<dbReference type="PANTHER" id="PTHR35908">
    <property type="entry name" value="HYPOTHETICAL FUSION PROTEIN"/>
    <property type="match status" value="1"/>
</dbReference>
<dbReference type="SUPFAM" id="SSF54593">
    <property type="entry name" value="Glyoxalase/Bleomycin resistance protein/Dihydroxybiphenyl dioxygenase"/>
    <property type="match status" value="1"/>
</dbReference>
<accession>A0A229T9S5</accession>
<dbReference type="Pfam" id="PF18029">
    <property type="entry name" value="Glyoxalase_6"/>
    <property type="match status" value="1"/>
</dbReference>
<sequence length="138" mass="15617">MVDTADPHVLADWWAETLGWPVEPTDEDFVREMIAKGYAKEEETRTYRGALVWRAGAAIRHPDSPPDGPPRRILFQEVPEPKTVKNRMHIDVWVGADNVEATLEKLTSRGAVFLHRGRQGPHSWVTMADPEGNEFCIS</sequence>
<dbReference type="Gene3D" id="3.10.180.10">
    <property type="entry name" value="2,3-Dihydroxybiphenyl 1,2-Dioxygenase, domain 1"/>
    <property type="match status" value="1"/>
</dbReference>
<dbReference type="InterPro" id="IPR029068">
    <property type="entry name" value="Glyas_Bleomycin-R_OHBP_Dase"/>
</dbReference>
<evidence type="ECO:0000259" key="1">
    <source>
        <dbReference type="PROSITE" id="PS51819"/>
    </source>
</evidence>
<dbReference type="PANTHER" id="PTHR35908:SF1">
    <property type="entry name" value="CONSERVED PROTEIN"/>
    <property type="match status" value="1"/>
</dbReference>
<evidence type="ECO:0000313" key="2">
    <source>
        <dbReference type="EMBL" id="OXM67863.1"/>
    </source>
</evidence>
<organism evidence="2 3">
    <name type="scientific">Amycolatopsis vastitatis</name>
    <dbReference type="NCBI Taxonomy" id="1905142"/>
    <lineage>
        <taxon>Bacteria</taxon>
        <taxon>Bacillati</taxon>
        <taxon>Actinomycetota</taxon>
        <taxon>Actinomycetes</taxon>
        <taxon>Pseudonocardiales</taxon>
        <taxon>Pseudonocardiaceae</taxon>
        <taxon>Amycolatopsis</taxon>
    </lineage>
</organism>
<evidence type="ECO:0000313" key="3">
    <source>
        <dbReference type="Proteomes" id="UP000215199"/>
    </source>
</evidence>
<name>A0A229T9S5_9PSEU</name>
<keyword evidence="3" id="KW-1185">Reference proteome</keyword>
<feature type="domain" description="VOC" evidence="1">
    <location>
        <begin position="1"/>
        <end position="138"/>
    </location>
</feature>
<reference evidence="3" key="1">
    <citation type="submission" date="2017-07" db="EMBL/GenBank/DDBJ databases">
        <title>Comparative genome mining reveals phylogenetic distribution patterns of secondary metabolites in Amycolatopsis.</title>
        <authorList>
            <person name="Adamek M."/>
            <person name="Alanjary M."/>
            <person name="Sales-Ortells H."/>
            <person name="Goodfellow M."/>
            <person name="Bull A.T."/>
            <person name="Kalinowski J."/>
            <person name="Ziemert N."/>
        </authorList>
    </citation>
    <scope>NUCLEOTIDE SEQUENCE [LARGE SCALE GENOMIC DNA]</scope>
    <source>
        <strain evidence="3">H5</strain>
    </source>
</reference>
<dbReference type="InterPro" id="IPR041581">
    <property type="entry name" value="Glyoxalase_6"/>
</dbReference>
<dbReference type="PROSITE" id="PS51819">
    <property type="entry name" value="VOC"/>
    <property type="match status" value="1"/>
</dbReference>
<dbReference type="RefSeq" id="WP_093948259.1">
    <property type="nucleotide sequence ID" value="NZ_NMUL01000012.1"/>
</dbReference>
<proteinExistence type="predicted"/>
<dbReference type="OrthoDB" id="3295209at2"/>
<dbReference type="InterPro" id="IPR037523">
    <property type="entry name" value="VOC_core"/>
</dbReference>
<gene>
    <name evidence="2" type="ORF">CF165_15825</name>
</gene>